<sequence>MKKMPEIIQVNPKVLGGMPVIRGTRIPVARILALIGLNYKLSDLKKEYPQLSQLTTTELSEILSFYQQKIDQQ</sequence>
<name>A0A0G0JW22_9BACT</name>
<accession>A0A0G0JW22</accession>
<dbReference type="AlphaFoldDB" id="A0A0G0JW22"/>
<reference evidence="1 2" key="1">
    <citation type="journal article" date="2015" name="Nature">
        <title>rRNA introns, odd ribosomes, and small enigmatic genomes across a large radiation of phyla.</title>
        <authorList>
            <person name="Brown C.T."/>
            <person name="Hug L.A."/>
            <person name="Thomas B.C."/>
            <person name="Sharon I."/>
            <person name="Castelle C.J."/>
            <person name="Singh A."/>
            <person name="Wilkins M.J."/>
            <person name="Williams K.H."/>
            <person name="Banfield J.F."/>
        </authorList>
    </citation>
    <scope>NUCLEOTIDE SEQUENCE [LARGE SCALE GENOMIC DNA]</scope>
</reference>
<dbReference type="InterPro" id="IPR007367">
    <property type="entry name" value="DUF433"/>
</dbReference>
<dbReference type="SUPFAM" id="SSF46689">
    <property type="entry name" value="Homeodomain-like"/>
    <property type="match status" value="1"/>
</dbReference>
<organism evidence="1 2">
    <name type="scientific">Candidatus Daviesbacteria bacterium GW2011_GWA2_38_24</name>
    <dbReference type="NCBI Taxonomy" id="1618422"/>
    <lineage>
        <taxon>Bacteria</taxon>
        <taxon>Candidatus Daviesiibacteriota</taxon>
    </lineage>
</organism>
<evidence type="ECO:0000313" key="2">
    <source>
        <dbReference type="Proteomes" id="UP000034235"/>
    </source>
</evidence>
<dbReference type="Proteomes" id="UP000034235">
    <property type="component" value="Unassembled WGS sequence"/>
</dbReference>
<dbReference type="EMBL" id="LBUP01000001">
    <property type="protein sequence ID" value="KKQ67300.1"/>
    <property type="molecule type" value="Genomic_DNA"/>
</dbReference>
<protein>
    <recommendedName>
        <fullName evidence="3">DUF433 domain-containing protein</fullName>
    </recommendedName>
</protein>
<dbReference type="Gene3D" id="1.10.10.10">
    <property type="entry name" value="Winged helix-like DNA-binding domain superfamily/Winged helix DNA-binding domain"/>
    <property type="match status" value="1"/>
</dbReference>
<dbReference type="Pfam" id="PF04255">
    <property type="entry name" value="DUF433"/>
    <property type="match status" value="1"/>
</dbReference>
<evidence type="ECO:0000313" key="1">
    <source>
        <dbReference type="EMBL" id="KKQ67300.1"/>
    </source>
</evidence>
<comment type="caution">
    <text evidence="1">The sequence shown here is derived from an EMBL/GenBank/DDBJ whole genome shotgun (WGS) entry which is preliminary data.</text>
</comment>
<dbReference type="InterPro" id="IPR009057">
    <property type="entry name" value="Homeodomain-like_sf"/>
</dbReference>
<gene>
    <name evidence="1" type="ORF">US86_C0001G0227</name>
</gene>
<evidence type="ECO:0008006" key="3">
    <source>
        <dbReference type="Google" id="ProtNLM"/>
    </source>
</evidence>
<proteinExistence type="predicted"/>
<dbReference type="InterPro" id="IPR036388">
    <property type="entry name" value="WH-like_DNA-bd_sf"/>
</dbReference>